<accession>A0A176W2K4</accession>
<keyword evidence="3 6" id="KW-0812">Transmembrane</keyword>
<evidence type="ECO:0000313" key="7">
    <source>
        <dbReference type="EMBL" id="OAE26833.1"/>
    </source>
</evidence>
<feature type="transmembrane region" description="Helical" evidence="6">
    <location>
        <begin position="95"/>
        <end position="116"/>
    </location>
</feature>
<evidence type="ECO:0000256" key="4">
    <source>
        <dbReference type="ARBA" id="ARBA00022989"/>
    </source>
</evidence>
<dbReference type="GO" id="GO:1990961">
    <property type="term" value="P:xenobiotic detoxification by transmembrane export across the plasma membrane"/>
    <property type="evidence" value="ECO:0007669"/>
    <property type="project" value="InterPro"/>
</dbReference>
<evidence type="ECO:0000256" key="3">
    <source>
        <dbReference type="ARBA" id="ARBA00022692"/>
    </source>
</evidence>
<organism evidence="7 8">
    <name type="scientific">Marchantia polymorpha subsp. ruderalis</name>
    <dbReference type="NCBI Taxonomy" id="1480154"/>
    <lineage>
        <taxon>Eukaryota</taxon>
        <taxon>Viridiplantae</taxon>
        <taxon>Streptophyta</taxon>
        <taxon>Embryophyta</taxon>
        <taxon>Marchantiophyta</taxon>
        <taxon>Marchantiopsida</taxon>
        <taxon>Marchantiidae</taxon>
        <taxon>Marchantiales</taxon>
        <taxon>Marchantiaceae</taxon>
        <taxon>Marchantia</taxon>
    </lineage>
</organism>
<evidence type="ECO:0000313" key="8">
    <source>
        <dbReference type="Proteomes" id="UP000077202"/>
    </source>
</evidence>
<evidence type="ECO:0000256" key="5">
    <source>
        <dbReference type="ARBA" id="ARBA00023136"/>
    </source>
</evidence>
<dbReference type="GO" id="GO:0042910">
    <property type="term" value="F:xenobiotic transmembrane transporter activity"/>
    <property type="evidence" value="ECO:0007669"/>
    <property type="project" value="InterPro"/>
</dbReference>
<dbReference type="GO" id="GO:0016020">
    <property type="term" value="C:membrane"/>
    <property type="evidence" value="ECO:0007669"/>
    <property type="project" value="UniProtKB-SubCell"/>
</dbReference>
<dbReference type="InterPro" id="IPR002528">
    <property type="entry name" value="MATE_fam"/>
</dbReference>
<feature type="transmembrane region" description="Helical" evidence="6">
    <location>
        <begin position="446"/>
        <end position="467"/>
    </location>
</feature>
<feature type="transmembrane region" description="Helical" evidence="6">
    <location>
        <begin position="137"/>
        <end position="156"/>
    </location>
</feature>
<name>A0A176W2K4_MARPO</name>
<keyword evidence="5 6" id="KW-0472">Membrane</keyword>
<feature type="transmembrane region" description="Helical" evidence="6">
    <location>
        <begin position="319"/>
        <end position="342"/>
    </location>
</feature>
<feature type="transmembrane region" description="Helical" evidence="6">
    <location>
        <begin position="238"/>
        <end position="265"/>
    </location>
</feature>
<keyword evidence="8" id="KW-1185">Reference proteome</keyword>
<feature type="transmembrane region" description="Helical" evidence="6">
    <location>
        <begin position="194"/>
        <end position="218"/>
    </location>
</feature>
<evidence type="ECO:0000256" key="1">
    <source>
        <dbReference type="ARBA" id="ARBA00004141"/>
    </source>
</evidence>
<dbReference type="CDD" id="cd13132">
    <property type="entry name" value="MATE_eukaryotic"/>
    <property type="match status" value="1"/>
</dbReference>
<comment type="similarity">
    <text evidence="2 6">Belongs to the multi antimicrobial extrusion (MATE) (TC 2.A.66.1) family.</text>
</comment>
<reference evidence="7" key="1">
    <citation type="submission" date="2016-03" db="EMBL/GenBank/DDBJ databases">
        <title>Mechanisms controlling the formation of the plant cell surface in tip-growing cells are functionally conserved among land plants.</title>
        <authorList>
            <person name="Honkanen S."/>
            <person name="Jones V.A."/>
            <person name="Morieri G."/>
            <person name="Champion C."/>
            <person name="Hetherington A.J."/>
            <person name="Kelly S."/>
            <person name="Saint-Marcoux D."/>
            <person name="Proust H."/>
            <person name="Prescott H."/>
            <person name="Dolan L."/>
        </authorList>
    </citation>
    <scope>NUCLEOTIDE SEQUENCE [LARGE SCALE GENOMIC DNA]</scope>
    <source>
        <tissue evidence="7">Whole gametophyte</tissue>
    </source>
</reference>
<dbReference type="InterPro" id="IPR045069">
    <property type="entry name" value="MATE_euk"/>
</dbReference>
<feature type="transmembrane region" description="Helical" evidence="6">
    <location>
        <begin position="56"/>
        <end position="75"/>
    </location>
</feature>
<sequence length="526" mass="57960">MADNSKVWSPRLGIEVKMALNIACPMIVTNLISYCIIASSLMFVGHLGELELSSAALGNSLCSVTGFTVMLGLASGLETLCGQAFGAKQFHLLGVYYQTSMFVLLCCCVPISLLWWNMEPLLLLIGQEAQISNHTTVYMRTMIPFLWASAFIQTTIKYLQTQSVVMPIMIFSVSTFVVHVPLTYLLIYKLNLGYLGGALAISISYWIMLLQLLVYVVYSESTRAEKTWTGFVRPRLDVIVLFLKLAIPSAFMIILQFWAFELLVLMSGLMPNPRREVSLLSICLNTAGIEFSFPFGLSAASSTRVSNELGAGNARGAKLASKVVMGISLLQATVVASAMLILRDKWGYAFSSQTEIVKAVSVILPLLALGTFMDGIQGVLGGKYTYYQPTHVNVCHWKRSRRSCSKCCSACMSATPLYDLPRREAPKCEVPECILRGCGLQNPATVINIFAFYCVGIPTAVLFGFHYNKGAMGLYGGCICGSITQLVLITILVAMIDWEKQSQERRLRGSGYQKTVKKYMVADKRL</sequence>
<dbReference type="PANTHER" id="PTHR11206">
    <property type="entry name" value="MULTIDRUG RESISTANCE PROTEIN"/>
    <property type="match status" value="1"/>
</dbReference>
<feature type="transmembrane region" description="Helical" evidence="6">
    <location>
        <begin position="168"/>
        <end position="187"/>
    </location>
</feature>
<comment type="subcellular location">
    <subcellularLocation>
        <location evidence="1">Membrane</location>
        <topology evidence="1">Multi-pass membrane protein</topology>
    </subcellularLocation>
</comment>
<keyword evidence="4 6" id="KW-1133">Transmembrane helix</keyword>
<feature type="transmembrane region" description="Helical" evidence="6">
    <location>
        <begin position="473"/>
        <end position="498"/>
    </location>
</feature>
<dbReference type="Proteomes" id="UP000077202">
    <property type="component" value="Unassembled WGS sequence"/>
</dbReference>
<evidence type="ECO:0000256" key="6">
    <source>
        <dbReference type="RuleBase" id="RU004914"/>
    </source>
</evidence>
<proteinExistence type="inferred from homology"/>
<dbReference type="EMBL" id="LVLJ01002092">
    <property type="protein sequence ID" value="OAE26833.1"/>
    <property type="molecule type" value="Genomic_DNA"/>
</dbReference>
<gene>
    <name evidence="7" type="ORF">AXG93_1663s1030</name>
</gene>
<dbReference type="GO" id="GO:0015297">
    <property type="term" value="F:antiporter activity"/>
    <property type="evidence" value="ECO:0007669"/>
    <property type="project" value="InterPro"/>
</dbReference>
<dbReference type="NCBIfam" id="TIGR00797">
    <property type="entry name" value="matE"/>
    <property type="match status" value="1"/>
</dbReference>
<dbReference type="Pfam" id="PF01554">
    <property type="entry name" value="MatE"/>
    <property type="match status" value="2"/>
</dbReference>
<evidence type="ECO:0000256" key="2">
    <source>
        <dbReference type="ARBA" id="ARBA00010199"/>
    </source>
</evidence>
<feature type="transmembrane region" description="Helical" evidence="6">
    <location>
        <begin position="20"/>
        <end position="44"/>
    </location>
</feature>
<comment type="caution">
    <text evidence="7">The sequence shown here is derived from an EMBL/GenBank/DDBJ whole genome shotgun (WGS) entry which is preliminary data.</text>
</comment>
<dbReference type="AlphaFoldDB" id="A0A176W2K4"/>
<protein>
    <recommendedName>
        <fullName evidence="6">Protein DETOXIFICATION</fullName>
    </recommendedName>
    <alternativeName>
        <fullName evidence="6">Multidrug and toxic compound extrusion protein</fullName>
    </alternativeName>
</protein>